<proteinExistence type="predicted"/>
<dbReference type="InterPro" id="IPR057670">
    <property type="entry name" value="SH3_retrovirus"/>
</dbReference>
<dbReference type="GO" id="GO:0019005">
    <property type="term" value="C:SCF ubiquitin ligase complex"/>
    <property type="evidence" value="ECO:0007669"/>
    <property type="project" value="TreeGrafter"/>
</dbReference>
<evidence type="ECO:0000259" key="2">
    <source>
        <dbReference type="Pfam" id="PF25597"/>
    </source>
</evidence>
<dbReference type="Proteomes" id="UP000585474">
    <property type="component" value="Unassembled WGS sequence"/>
</dbReference>
<dbReference type="InterPro" id="IPR006553">
    <property type="entry name" value="Leu-rich_rpt_Cys-con_subtyp"/>
</dbReference>
<dbReference type="Gene3D" id="3.80.10.10">
    <property type="entry name" value="Ribonuclease Inhibitor"/>
    <property type="match status" value="1"/>
</dbReference>
<dbReference type="SUPFAM" id="SSF52047">
    <property type="entry name" value="RNI-like"/>
    <property type="match status" value="1"/>
</dbReference>
<sequence length="589" mass="67792">MLSHARLSKAFWAEAVIYASHLVTILPTVGIGGKTPMELWSGKPVTDYDWLYVFGCSAYFHITESKLDSRAKKAMFLGFSFGTKAYRLWCLELKKVVLSRDVTFDEFGMLHSEKENLSLTSAQQVEFESQVVLTKTVQKVNNLDKWLHKNQTWELVQLPKEKKVISCKWVFAKEEDTPGIRYKARLVAKRYTQKEGIDYNEFDLELAQLDVITAFLNGNLDEEIYMAQLDGFKVPRKEYLACRLMKSLYGLKQSLRQWYKRLDQFMVEHKYTRSQFDHCVYFHKQHDGSMIYLLLYVDDMLIASMSKVEIYRLKSQLSQEFEIKDLGEAKIILGMEIKRDKVKGIVWLTQTQYLKKVLQKFGMDSSTKLVCMPLASHFKLSTFISPRTDDEQKHMANVPYANAIGALMYAMVCIRLDISHAVSMVSRGLSSLWQQSCCLVTGEGLRTIEVAMSDRLEELALINCYVVEREPGLLTTFGQCLRRLRKLDLSYNEILVDKEFVSMIASCNYLSELKLRGCKGLKNVAMVLISKSCKNLESVDIMYCGGIEAEAVELFVMNCPQLRWVHVEESKISDVARSWALSKFIEVIV</sequence>
<accession>A0A7J0DEH5</accession>
<dbReference type="SUPFAM" id="SSF56672">
    <property type="entry name" value="DNA/RNA polymerases"/>
    <property type="match status" value="1"/>
</dbReference>
<dbReference type="EMBL" id="BJWL01000191">
    <property type="protein sequence ID" value="GFS33516.1"/>
    <property type="molecule type" value="Genomic_DNA"/>
</dbReference>
<dbReference type="InterPro" id="IPR032675">
    <property type="entry name" value="LRR_dom_sf"/>
</dbReference>
<evidence type="ECO:0000259" key="1">
    <source>
        <dbReference type="Pfam" id="PF07727"/>
    </source>
</evidence>
<organism evidence="3 4">
    <name type="scientific">Actinidia rufa</name>
    <dbReference type="NCBI Taxonomy" id="165716"/>
    <lineage>
        <taxon>Eukaryota</taxon>
        <taxon>Viridiplantae</taxon>
        <taxon>Streptophyta</taxon>
        <taxon>Embryophyta</taxon>
        <taxon>Tracheophyta</taxon>
        <taxon>Spermatophyta</taxon>
        <taxon>Magnoliopsida</taxon>
        <taxon>eudicotyledons</taxon>
        <taxon>Gunneridae</taxon>
        <taxon>Pentapetalae</taxon>
        <taxon>asterids</taxon>
        <taxon>Ericales</taxon>
        <taxon>Actinidiaceae</taxon>
        <taxon>Actinidia</taxon>
    </lineage>
</organism>
<reference evidence="4" key="1">
    <citation type="submission" date="2019-07" db="EMBL/GenBank/DDBJ databases">
        <title>De Novo Assembly of kiwifruit Actinidia rufa.</title>
        <authorList>
            <person name="Sugita-Konishi S."/>
            <person name="Sato K."/>
            <person name="Mori E."/>
            <person name="Abe Y."/>
            <person name="Kisaki G."/>
            <person name="Hamano K."/>
            <person name="Suezawa K."/>
            <person name="Otani M."/>
            <person name="Fukuda T."/>
            <person name="Manabe T."/>
            <person name="Gomi K."/>
            <person name="Tabuchi M."/>
            <person name="Akimitsu K."/>
            <person name="Kataoka I."/>
        </authorList>
    </citation>
    <scope>NUCLEOTIDE SEQUENCE [LARGE SCALE GENOMIC DNA]</scope>
    <source>
        <strain evidence="4">cv. Fuchu</strain>
    </source>
</reference>
<evidence type="ECO:0000313" key="3">
    <source>
        <dbReference type="EMBL" id="GFS33516.1"/>
    </source>
</evidence>
<keyword evidence="4" id="KW-1185">Reference proteome</keyword>
<dbReference type="SMART" id="SM00367">
    <property type="entry name" value="LRR_CC"/>
    <property type="match status" value="2"/>
</dbReference>
<gene>
    <name evidence="3" type="ORF">Acr_00g0028940</name>
</gene>
<evidence type="ECO:0000313" key="4">
    <source>
        <dbReference type="Proteomes" id="UP000585474"/>
    </source>
</evidence>
<protein>
    <submittedName>
        <fullName evidence="3">Uncharacterized protein</fullName>
    </submittedName>
</protein>
<feature type="domain" description="Reverse transcriptase Ty1/copia-type" evidence="1">
    <location>
        <begin position="206"/>
        <end position="367"/>
    </location>
</feature>
<dbReference type="AlphaFoldDB" id="A0A7J0DEH5"/>
<dbReference type="PANTHER" id="PTHR13318">
    <property type="entry name" value="PARTNER OF PAIRED, ISOFORM B-RELATED"/>
    <property type="match status" value="1"/>
</dbReference>
<dbReference type="Pfam" id="PF25597">
    <property type="entry name" value="SH3_retrovirus"/>
    <property type="match status" value="1"/>
</dbReference>
<feature type="domain" description="Reverse transcriptase Ty1/copia-type" evidence="1">
    <location>
        <begin position="150"/>
        <end position="201"/>
    </location>
</feature>
<feature type="domain" description="Retroviral polymerase SH3-like" evidence="2">
    <location>
        <begin position="56"/>
        <end position="107"/>
    </location>
</feature>
<dbReference type="GO" id="GO:0031146">
    <property type="term" value="P:SCF-dependent proteasomal ubiquitin-dependent protein catabolic process"/>
    <property type="evidence" value="ECO:0007669"/>
    <property type="project" value="TreeGrafter"/>
</dbReference>
<dbReference type="InterPro" id="IPR043502">
    <property type="entry name" value="DNA/RNA_pol_sf"/>
</dbReference>
<dbReference type="Pfam" id="PF07727">
    <property type="entry name" value="RVT_2"/>
    <property type="match status" value="2"/>
</dbReference>
<dbReference type="InterPro" id="IPR013103">
    <property type="entry name" value="RVT_2"/>
</dbReference>
<dbReference type="OrthoDB" id="1749397at2759"/>
<name>A0A7J0DEH5_9ERIC</name>
<comment type="caution">
    <text evidence="3">The sequence shown here is derived from an EMBL/GenBank/DDBJ whole genome shotgun (WGS) entry which is preliminary data.</text>
</comment>